<gene>
    <name evidence="1" type="ORF">OIU84_006396</name>
</gene>
<name>A0AAD6P270_9ROSI</name>
<proteinExistence type="predicted"/>
<dbReference type="EMBL" id="JAPFFJ010000013">
    <property type="protein sequence ID" value="KAJ6413590.1"/>
    <property type="molecule type" value="Genomic_DNA"/>
</dbReference>
<reference evidence="1 2" key="1">
    <citation type="journal article" date="2023" name="Int. J. Mol. Sci.">
        <title>De Novo Assembly and Annotation of 11 Diverse Shrub Willow (Salix) Genomes Reveals Novel Gene Organization in Sex-Linked Regions.</title>
        <authorList>
            <person name="Hyden B."/>
            <person name="Feng K."/>
            <person name="Yates T.B."/>
            <person name="Jawdy S."/>
            <person name="Cereghino C."/>
            <person name="Smart L.B."/>
            <person name="Muchero W."/>
        </authorList>
    </citation>
    <scope>NUCLEOTIDE SEQUENCE [LARGE SCALE GENOMIC DNA]</scope>
    <source>
        <tissue evidence="1">Shoot tip</tissue>
    </source>
</reference>
<accession>A0AAD6P270</accession>
<protein>
    <submittedName>
        <fullName evidence="1">Uncharacterized protein</fullName>
    </submittedName>
</protein>
<evidence type="ECO:0000313" key="2">
    <source>
        <dbReference type="Proteomes" id="UP001162972"/>
    </source>
</evidence>
<keyword evidence="2" id="KW-1185">Reference proteome</keyword>
<sequence>MMTKFLVLQAGVVDTERFGGQLRDGSRDDHWDAFGHTLGQLLVERSWSDIDIIQRCFACQLYICFLREPIKNSDLGAAATWIAIILMEFCGWDCTLGDAFCLHKSRGMLMLKERRTLQKQFDKRNRCGIALVYI</sequence>
<organism evidence="1 2">
    <name type="scientific">Salix udensis</name>
    <dbReference type="NCBI Taxonomy" id="889485"/>
    <lineage>
        <taxon>Eukaryota</taxon>
        <taxon>Viridiplantae</taxon>
        <taxon>Streptophyta</taxon>
        <taxon>Embryophyta</taxon>
        <taxon>Tracheophyta</taxon>
        <taxon>Spermatophyta</taxon>
        <taxon>Magnoliopsida</taxon>
        <taxon>eudicotyledons</taxon>
        <taxon>Gunneridae</taxon>
        <taxon>Pentapetalae</taxon>
        <taxon>rosids</taxon>
        <taxon>fabids</taxon>
        <taxon>Malpighiales</taxon>
        <taxon>Salicaceae</taxon>
        <taxon>Saliceae</taxon>
        <taxon>Salix</taxon>
    </lineage>
</organism>
<dbReference type="AlphaFoldDB" id="A0AAD6P270"/>
<evidence type="ECO:0000313" key="1">
    <source>
        <dbReference type="EMBL" id="KAJ6413590.1"/>
    </source>
</evidence>
<comment type="caution">
    <text evidence="1">The sequence shown here is derived from an EMBL/GenBank/DDBJ whole genome shotgun (WGS) entry which is preliminary data.</text>
</comment>
<dbReference type="Proteomes" id="UP001162972">
    <property type="component" value="Chromosome 5"/>
</dbReference>